<protein>
    <submittedName>
        <fullName evidence="2">Uncharacterized protein</fullName>
    </submittedName>
</protein>
<proteinExistence type="predicted"/>
<dbReference type="Proteomes" id="UP001479290">
    <property type="component" value="Unassembled WGS sequence"/>
</dbReference>
<organism evidence="2 3">
    <name type="scientific">Culter alburnus</name>
    <name type="common">Topmouth culter</name>
    <dbReference type="NCBI Taxonomy" id="194366"/>
    <lineage>
        <taxon>Eukaryota</taxon>
        <taxon>Metazoa</taxon>
        <taxon>Chordata</taxon>
        <taxon>Craniata</taxon>
        <taxon>Vertebrata</taxon>
        <taxon>Euteleostomi</taxon>
        <taxon>Actinopterygii</taxon>
        <taxon>Neopterygii</taxon>
        <taxon>Teleostei</taxon>
        <taxon>Ostariophysi</taxon>
        <taxon>Cypriniformes</taxon>
        <taxon>Xenocyprididae</taxon>
        <taxon>Xenocypridinae</taxon>
        <taxon>Culter</taxon>
    </lineage>
</organism>
<feature type="region of interest" description="Disordered" evidence="1">
    <location>
        <begin position="1"/>
        <end position="20"/>
    </location>
</feature>
<comment type="caution">
    <text evidence="2">The sequence shown here is derived from an EMBL/GenBank/DDBJ whole genome shotgun (WGS) entry which is preliminary data.</text>
</comment>
<name>A0AAW2A3N9_CULAL</name>
<dbReference type="AlphaFoldDB" id="A0AAW2A3N9"/>
<dbReference type="EMBL" id="JAWDJR010000010">
    <property type="protein sequence ID" value="KAK9967135.1"/>
    <property type="molecule type" value="Genomic_DNA"/>
</dbReference>
<evidence type="ECO:0000313" key="3">
    <source>
        <dbReference type="Proteomes" id="UP001479290"/>
    </source>
</evidence>
<accession>A0AAW2A3N9</accession>
<evidence type="ECO:0000256" key="1">
    <source>
        <dbReference type="SAM" id="MobiDB-lite"/>
    </source>
</evidence>
<sequence>MELRHKWEGAETPPTDLQSGFSQVFGQRSGELALSMATTEKSPCRRVAYNRPSSPTWQLLFLSVHHGSNPAIPCDPHNSGKRGGRMTSCLPLDSEVEGAHKEHEWGLQSLKEEVNVFIDGAGGKVGSSAGGASRIKSRVALKEL</sequence>
<gene>
    <name evidence="2" type="ORF">ABG768_001547</name>
</gene>
<reference evidence="2 3" key="1">
    <citation type="submission" date="2024-05" db="EMBL/GenBank/DDBJ databases">
        <title>A high-quality chromosomal-level genome assembly of Topmouth culter (Culter alburnus).</title>
        <authorList>
            <person name="Zhao H."/>
        </authorList>
    </citation>
    <scope>NUCLEOTIDE SEQUENCE [LARGE SCALE GENOMIC DNA]</scope>
    <source>
        <strain evidence="2">CATC2023</strain>
        <tissue evidence="2">Muscle</tissue>
    </source>
</reference>
<keyword evidence="3" id="KW-1185">Reference proteome</keyword>
<evidence type="ECO:0000313" key="2">
    <source>
        <dbReference type="EMBL" id="KAK9967135.1"/>
    </source>
</evidence>